<reference evidence="2" key="1">
    <citation type="journal article" date="2014" name="Int. J. Syst. Evol. Microbiol.">
        <title>Complete genome sequence of Corynebacterium casei LMG S-19264T (=DSM 44701T), isolated from a smear-ripened cheese.</title>
        <authorList>
            <consortium name="US DOE Joint Genome Institute (JGI-PGF)"/>
            <person name="Walter F."/>
            <person name="Albersmeier A."/>
            <person name="Kalinowski J."/>
            <person name="Ruckert C."/>
        </authorList>
    </citation>
    <scope>NUCLEOTIDE SEQUENCE</scope>
    <source>
        <strain evidence="2">JCM 3302</strain>
    </source>
</reference>
<gene>
    <name evidence="2" type="ORF">GCM10014715_34710</name>
</gene>
<accession>A0A918ZXU8</accession>
<proteinExistence type="predicted"/>
<sequence length="122" mass="13627">MCRTRTTAGLSSRAALPCLGSWAVSHTFEELVAKQRAADEAHTRVEQLRQNYGPPAQERWTGLQSETYETAWRAWRDLARDLQAALNEYASDEGRPRTEVEADVERAARPAGEDDGTGPREP</sequence>
<feature type="compositionally biased region" description="Basic and acidic residues" evidence="1">
    <location>
        <begin position="92"/>
        <end position="122"/>
    </location>
</feature>
<dbReference type="SUPFAM" id="SSF140453">
    <property type="entry name" value="EsxAB dimer-like"/>
    <property type="match status" value="1"/>
</dbReference>
<dbReference type="InterPro" id="IPR036689">
    <property type="entry name" value="ESAT-6-like_sf"/>
</dbReference>
<feature type="region of interest" description="Disordered" evidence="1">
    <location>
        <begin position="88"/>
        <end position="122"/>
    </location>
</feature>
<keyword evidence="3" id="KW-1185">Reference proteome</keyword>
<dbReference type="AlphaFoldDB" id="A0A918ZXU8"/>
<evidence type="ECO:0000313" key="2">
    <source>
        <dbReference type="EMBL" id="GHE76639.1"/>
    </source>
</evidence>
<evidence type="ECO:0000256" key="1">
    <source>
        <dbReference type="SAM" id="MobiDB-lite"/>
    </source>
</evidence>
<organism evidence="2 3">
    <name type="scientific">Streptomyces spiralis</name>
    <dbReference type="NCBI Taxonomy" id="66376"/>
    <lineage>
        <taxon>Bacteria</taxon>
        <taxon>Bacillati</taxon>
        <taxon>Actinomycetota</taxon>
        <taxon>Actinomycetes</taxon>
        <taxon>Kitasatosporales</taxon>
        <taxon>Streptomycetaceae</taxon>
        <taxon>Streptomyces</taxon>
    </lineage>
</organism>
<dbReference type="Proteomes" id="UP000641386">
    <property type="component" value="Unassembled WGS sequence"/>
</dbReference>
<protein>
    <submittedName>
        <fullName evidence="2">Uncharacterized protein</fullName>
    </submittedName>
</protein>
<reference evidence="2" key="2">
    <citation type="submission" date="2020-09" db="EMBL/GenBank/DDBJ databases">
        <authorList>
            <person name="Sun Q."/>
            <person name="Ohkuma M."/>
        </authorList>
    </citation>
    <scope>NUCLEOTIDE SEQUENCE</scope>
    <source>
        <strain evidence="2">JCM 3302</strain>
    </source>
</reference>
<evidence type="ECO:0000313" key="3">
    <source>
        <dbReference type="Proteomes" id="UP000641386"/>
    </source>
</evidence>
<dbReference type="Gene3D" id="1.10.287.1060">
    <property type="entry name" value="ESAT-6-like"/>
    <property type="match status" value="1"/>
</dbReference>
<dbReference type="EMBL" id="BNBC01000014">
    <property type="protein sequence ID" value="GHE76639.1"/>
    <property type="molecule type" value="Genomic_DNA"/>
</dbReference>
<name>A0A918ZXU8_9ACTN</name>
<comment type="caution">
    <text evidence="2">The sequence shown here is derived from an EMBL/GenBank/DDBJ whole genome shotgun (WGS) entry which is preliminary data.</text>
</comment>